<keyword evidence="1" id="KW-1133">Transmembrane helix</keyword>
<dbReference type="EMBL" id="MHOO01000007">
    <property type="protein sequence ID" value="OGZ64270.1"/>
    <property type="molecule type" value="Genomic_DNA"/>
</dbReference>
<dbReference type="STRING" id="1802202.A2730_02450"/>
<dbReference type="GO" id="GO:0016020">
    <property type="term" value="C:membrane"/>
    <property type="evidence" value="ECO:0007669"/>
    <property type="project" value="InterPro"/>
</dbReference>
<feature type="transmembrane region" description="Helical" evidence="1">
    <location>
        <begin position="437"/>
        <end position="455"/>
    </location>
</feature>
<accession>A0A1G2HPU9</accession>
<comment type="caution">
    <text evidence="3">The sequence shown here is derived from an EMBL/GenBank/DDBJ whole genome shotgun (WGS) entry which is preliminary data.</text>
</comment>
<dbReference type="Proteomes" id="UP000176855">
    <property type="component" value="Unassembled WGS sequence"/>
</dbReference>
<name>A0A1G2HPU9_9BACT</name>
<keyword evidence="1" id="KW-0812">Transmembrane</keyword>
<dbReference type="InterPro" id="IPR001190">
    <property type="entry name" value="SRCR"/>
</dbReference>
<protein>
    <recommendedName>
        <fullName evidence="2">SRCR domain-containing protein</fullName>
    </recommendedName>
</protein>
<organism evidence="3 4">
    <name type="scientific">Candidatus Staskawiczbacteria bacterium RIFCSPHIGHO2_01_FULL_39_25</name>
    <dbReference type="NCBI Taxonomy" id="1802202"/>
    <lineage>
        <taxon>Bacteria</taxon>
        <taxon>Candidatus Staskawicziibacteriota</taxon>
    </lineage>
</organism>
<evidence type="ECO:0000313" key="4">
    <source>
        <dbReference type="Proteomes" id="UP000176855"/>
    </source>
</evidence>
<keyword evidence="1" id="KW-0472">Membrane</keyword>
<evidence type="ECO:0000259" key="2">
    <source>
        <dbReference type="PROSITE" id="PS50287"/>
    </source>
</evidence>
<dbReference type="PROSITE" id="PS50287">
    <property type="entry name" value="SRCR_2"/>
    <property type="match status" value="1"/>
</dbReference>
<reference evidence="3 4" key="1">
    <citation type="journal article" date="2016" name="Nat. Commun.">
        <title>Thousands of microbial genomes shed light on interconnected biogeochemical processes in an aquifer system.</title>
        <authorList>
            <person name="Anantharaman K."/>
            <person name="Brown C.T."/>
            <person name="Hug L.A."/>
            <person name="Sharon I."/>
            <person name="Castelle C.J."/>
            <person name="Probst A.J."/>
            <person name="Thomas B.C."/>
            <person name="Singh A."/>
            <person name="Wilkins M.J."/>
            <person name="Karaoz U."/>
            <person name="Brodie E.L."/>
            <person name="Williams K.H."/>
            <person name="Hubbard S.S."/>
            <person name="Banfield J.F."/>
        </authorList>
    </citation>
    <scope>NUCLEOTIDE SEQUENCE [LARGE SCALE GENOMIC DNA]</scope>
</reference>
<proteinExistence type="predicted"/>
<feature type="domain" description="SRCR" evidence="2">
    <location>
        <begin position="133"/>
        <end position="245"/>
    </location>
</feature>
<evidence type="ECO:0000313" key="3">
    <source>
        <dbReference type="EMBL" id="OGZ64270.1"/>
    </source>
</evidence>
<gene>
    <name evidence="3" type="ORF">A2730_02450</name>
</gene>
<sequence>MMVKSQMGLKIGASLAGMAVLLIILVIPMSVFAYGKTVCSNGNCSYVACFSSGDCGNSRFIGAQTCRGNDIYQNYITYTCNNAGTPQANCTSLTAPQYQQSCASGQQCRSGGCYTNTSSGSSYSSNTNYSYQYATTNNNTQCNAYLYKKCSGNSVYWYDACDNKQSLFQACNASQSCQNGQCVSGQAYNQASPASHARTSCYGNDLYWYDSQGMAQDIFKSCTDANSCTVDSCSNEQCRNELRCDGSTCAVGSADYAAYCGNQFGQNQNVGNNQPGYIQSISLSVFGRKEGESAWVKNITAAGNSKIEILAVVKNISSSTMNGVVIRTDIANNSILADNVKVDNLVLQGNLVAGIDLGTISPNTSKLITFTGTIQPQNAQIISNITVKIASSGVADVDSVMVTIEPIPANQNLSNVSTAAATAGSSNSPAMDFLKRWYIWMIISIVAVVLFIIIFRKLSSNV</sequence>
<dbReference type="AlphaFoldDB" id="A0A1G2HPU9"/>
<evidence type="ECO:0000256" key="1">
    <source>
        <dbReference type="SAM" id="Phobius"/>
    </source>
</evidence>